<evidence type="ECO:0000256" key="3">
    <source>
        <dbReference type="ARBA" id="ARBA00022448"/>
    </source>
</evidence>
<evidence type="ECO:0000256" key="2">
    <source>
        <dbReference type="ARBA" id="ARBA00009142"/>
    </source>
</evidence>
<reference evidence="9 10" key="1">
    <citation type="submission" date="2024-03" db="EMBL/GenBank/DDBJ databases">
        <title>High-quality draft genome sequencing of Tistrella sp. BH-R2-4.</title>
        <authorList>
            <person name="Dong C."/>
        </authorList>
    </citation>
    <scope>NUCLEOTIDE SEQUENCE [LARGE SCALE GENOMIC DNA]</scope>
    <source>
        <strain evidence="9 10">BH-R2-4</strain>
    </source>
</reference>
<comment type="caution">
    <text evidence="9">The sequence shown here is derived from an EMBL/GenBank/DDBJ whole genome shotgun (WGS) entry which is preliminary data.</text>
</comment>
<dbReference type="Pfam" id="PF01925">
    <property type="entry name" value="TauE"/>
    <property type="match status" value="1"/>
</dbReference>
<keyword evidence="6 8" id="KW-1133">Transmembrane helix</keyword>
<feature type="transmembrane region" description="Helical" evidence="8">
    <location>
        <begin position="100"/>
        <end position="119"/>
    </location>
</feature>
<feature type="transmembrane region" description="Helical" evidence="8">
    <location>
        <begin position="168"/>
        <end position="187"/>
    </location>
</feature>
<proteinExistence type="inferred from homology"/>
<dbReference type="PANTHER" id="PTHR30269">
    <property type="entry name" value="TRANSMEMBRANE PROTEIN YFCA"/>
    <property type="match status" value="1"/>
</dbReference>
<comment type="subcellular location">
    <subcellularLocation>
        <location evidence="1 8">Cell membrane</location>
        <topology evidence="1 8">Multi-pass membrane protein</topology>
    </subcellularLocation>
</comment>
<feature type="transmembrane region" description="Helical" evidence="8">
    <location>
        <begin position="131"/>
        <end position="156"/>
    </location>
</feature>
<name>A0ABU9YRP3_9PROT</name>
<evidence type="ECO:0000256" key="8">
    <source>
        <dbReference type="RuleBase" id="RU363041"/>
    </source>
</evidence>
<dbReference type="Proteomes" id="UP001413721">
    <property type="component" value="Unassembled WGS sequence"/>
</dbReference>
<evidence type="ECO:0000256" key="1">
    <source>
        <dbReference type="ARBA" id="ARBA00004651"/>
    </source>
</evidence>
<dbReference type="EMBL" id="JBBKTW010000011">
    <property type="protein sequence ID" value="MEN2991474.1"/>
    <property type="molecule type" value="Genomic_DNA"/>
</dbReference>
<evidence type="ECO:0000256" key="7">
    <source>
        <dbReference type="ARBA" id="ARBA00023136"/>
    </source>
</evidence>
<evidence type="ECO:0000256" key="6">
    <source>
        <dbReference type="ARBA" id="ARBA00022989"/>
    </source>
</evidence>
<evidence type="ECO:0000313" key="10">
    <source>
        <dbReference type="Proteomes" id="UP001413721"/>
    </source>
</evidence>
<keyword evidence="4 8" id="KW-1003">Cell membrane</keyword>
<feature type="transmembrane region" description="Helical" evidence="8">
    <location>
        <begin position="221"/>
        <end position="240"/>
    </location>
</feature>
<protein>
    <recommendedName>
        <fullName evidence="8">Probable membrane transporter protein</fullName>
    </recommendedName>
</protein>
<keyword evidence="5 8" id="KW-0812">Transmembrane</keyword>
<keyword evidence="3" id="KW-0813">Transport</keyword>
<dbReference type="InterPro" id="IPR002781">
    <property type="entry name" value="TM_pro_TauE-like"/>
</dbReference>
<feature type="transmembrane region" description="Helical" evidence="8">
    <location>
        <begin position="7"/>
        <end position="32"/>
    </location>
</feature>
<keyword evidence="7 8" id="KW-0472">Membrane</keyword>
<sequence length="244" mass="24653">MGVITQDWLIAAVVIAVAACLQGTGGVGFGMVAAPVMAILMPELLPGPMLLLGLMVAVLAVARERAALDPKGLGFALAGRLPTSILAATLIGVLPLRMLSIVFALVILAGVAMSVVVTLRGRRIVPSPGKLFAAGLVSGFMGTITSVGTPPIALVYQNADAPALRATIGAYLVAGTLISIAALAAVGRFGLHDLTLGAWLALPLAAGFAISGPLASRLPRAGMRWLVLALSGAAAALLLIRQMI</sequence>
<dbReference type="PANTHER" id="PTHR30269:SF37">
    <property type="entry name" value="MEMBRANE TRANSPORTER PROTEIN"/>
    <property type="match status" value="1"/>
</dbReference>
<evidence type="ECO:0000313" key="9">
    <source>
        <dbReference type="EMBL" id="MEN2991474.1"/>
    </source>
</evidence>
<evidence type="ECO:0000256" key="5">
    <source>
        <dbReference type="ARBA" id="ARBA00022692"/>
    </source>
</evidence>
<gene>
    <name evidence="9" type="ORF">WG926_24395</name>
</gene>
<organism evidence="9 10">
    <name type="scientific">Tistrella arctica</name>
    <dbReference type="NCBI Taxonomy" id="3133430"/>
    <lineage>
        <taxon>Bacteria</taxon>
        <taxon>Pseudomonadati</taxon>
        <taxon>Pseudomonadota</taxon>
        <taxon>Alphaproteobacteria</taxon>
        <taxon>Geminicoccales</taxon>
        <taxon>Geminicoccaceae</taxon>
        <taxon>Tistrella</taxon>
    </lineage>
</organism>
<feature type="transmembrane region" description="Helical" evidence="8">
    <location>
        <begin position="194"/>
        <end position="215"/>
    </location>
</feature>
<accession>A0ABU9YRP3</accession>
<keyword evidence="10" id="KW-1185">Reference proteome</keyword>
<evidence type="ECO:0000256" key="4">
    <source>
        <dbReference type="ARBA" id="ARBA00022475"/>
    </source>
</evidence>
<dbReference type="InterPro" id="IPR052017">
    <property type="entry name" value="TSUP"/>
</dbReference>
<feature type="transmembrane region" description="Helical" evidence="8">
    <location>
        <begin position="74"/>
        <end position="94"/>
    </location>
</feature>
<feature type="transmembrane region" description="Helical" evidence="8">
    <location>
        <begin position="44"/>
        <end position="62"/>
    </location>
</feature>
<comment type="similarity">
    <text evidence="2 8">Belongs to the 4-toluene sulfonate uptake permease (TSUP) (TC 2.A.102) family.</text>
</comment>
<dbReference type="RefSeq" id="WP_345932173.1">
    <property type="nucleotide sequence ID" value="NZ_JBBKTV010000002.1"/>
</dbReference>